<feature type="transmembrane region" description="Helical" evidence="10">
    <location>
        <begin position="73"/>
        <end position="91"/>
    </location>
</feature>
<dbReference type="Pfam" id="PF02949">
    <property type="entry name" value="7tm_6"/>
    <property type="match status" value="1"/>
</dbReference>
<evidence type="ECO:0000256" key="4">
    <source>
        <dbReference type="ARBA" id="ARBA00022692"/>
    </source>
</evidence>
<accession>A0A7G3AL98</accession>
<evidence type="ECO:0000256" key="5">
    <source>
        <dbReference type="ARBA" id="ARBA00022725"/>
    </source>
</evidence>
<evidence type="ECO:0000256" key="1">
    <source>
        <dbReference type="ARBA" id="ARBA00004651"/>
    </source>
</evidence>
<dbReference type="PANTHER" id="PTHR21137">
    <property type="entry name" value="ODORANT RECEPTOR"/>
    <property type="match status" value="1"/>
</dbReference>
<dbReference type="EMBL" id="GITU01003971">
    <property type="protein sequence ID" value="MBC1172674.1"/>
    <property type="molecule type" value="Transcribed_RNA"/>
</dbReference>
<keyword evidence="5 10" id="KW-0552">Olfaction</keyword>
<dbReference type="GO" id="GO:0004984">
    <property type="term" value="F:olfactory receptor activity"/>
    <property type="evidence" value="ECO:0007669"/>
    <property type="project" value="InterPro"/>
</dbReference>
<keyword evidence="3 10" id="KW-0716">Sensory transduction</keyword>
<keyword evidence="4 10" id="KW-0812">Transmembrane</keyword>
<evidence type="ECO:0000256" key="7">
    <source>
        <dbReference type="ARBA" id="ARBA00023136"/>
    </source>
</evidence>
<feature type="transmembrane region" description="Helical" evidence="10">
    <location>
        <begin position="170"/>
        <end position="187"/>
    </location>
</feature>
<dbReference type="PANTHER" id="PTHR21137:SF35">
    <property type="entry name" value="ODORANT RECEPTOR 19A-RELATED"/>
    <property type="match status" value="1"/>
</dbReference>
<dbReference type="VEuPathDB" id="VectorBase:LLONM1_003287"/>
<keyword evidence="7 10" id="KW-0472">Membrane</keyword>
<feature type="transmembrane region" description="Helical" evidence="10">
    <location>
        <begin position="389"/>
        <end position="411"/>
    </location>
</feature>
<proteinExistence type="inferred from homology"/>
<dbReference type="GO" id="GO:0005886">
    <property type="term" value="C:plasma membrane"/>
    <property type="evidence" value="ECO:0007669"/>
    <property type="project" value="UniProtKB-SubCell"/>
</dbReference>
<feature type="transmembrane region" description="Helical" evidence="10">
    <location>
        <begin position="316"/>
        <end position="335"/>
    </location>
</feature>
<keyword evidence="2" id="KW-1003">Cell membrane</keyword>
<feature type="transmembrane region" description="Helical" evidence="10">
    <location>
        <begin position="232"/>
        <end position="250"/>
    </location>
</feature>
<evidence type="ECO:0000256" key="9">
    <source>
        <dbReference type="ARBA" id="ARBA00023224"/>
    </source>
</evidence>
<keyword evidence="8 10" id="KW-0675">Receptor</keyword>
<organism evidence="11">
    <name type="scientific">Lutzomyia longipalpis</name>
    <name type="common">Sand fly</name>
    <dbReference type="NCBI Taxonomy" id="7200"/>
    <lineage>
        <taxon>Eukaryota</taxon>
        <taxon>Metazoa</taxon>
        <taxon>Ecdysozoa</taxon>
        <taxon>Arthropoda</taxon>
        <taxon>Hexapoda</taxon>
        <taxon>Insecta</taxon>
        <taxon>Pterygota</taxon>
        <taxon>Neoptera</taxon>
        <taxon>Endopterygota</taxon>
        <taxon>Diptera</taxon>
        <taxon>Nematocera</taxon>
        <taxon>Psychodoidea</taxon>
        <taxon>Psychodidae</taxon>
        <taxon>Lutzomyia</taxon>
        <taxon>Lutzomyia</taxon>
    </lineage>
</organism>
<evidence type="ECO:0000256" key="6">
    <source>
        <dbReference type="ARBA" id="ARBA00022989"/>
    </source>
</evidence>
<evidence type="ECO:0000256" key="10">
    <source>
        <dbReference type="RuleBase" id="RU351113"/>
    </source>
</evidence>
<feature type="transmembrane region" description="Helical" evidence="10">
    <location>
        <begin position="39"/>
        <end position="61"/>
    </location>
</feature>
<dbReference type="InterPro" id="IPR004117">
    <property type="entry name" value="7tm6_olfct_rcpt"/>
</dbReference>
<protein>
    <recommendedName>
        <fullName evidence="10">Odorant receptor</fullName>
    </recommendedName>
</protein>
<evidence type="ECO:0000313" key="11">
    <source>
        <dbReference type="EMBL" id="MBC1172674.1"/>
    </source>
</evidence>
<feature type="transmembrane region" description="Helical" evidence="10">
    <location>
        <begin position="289"/>
        <end position="310"/>
    </location>
</feature>
<reference evidence="11" key="1">
    <citation type="journal article" date="2020" name="BMC">
        <title>Leishmania infection induces a limited differential gene expression in the sand fly midgut.</title>
        <authorList>
            <person name="Coutinho-Abreu I.V."/>
            <person name="Serafim T.D."/>
            <person name="Meneses C."/>
            <person name="Kamhawi S."/>
            <person name="Oliveira F."/>
            <person name="Valenzuela J.G."/>
        </authorList>
    </citation>
    <scope>NUCLEOTIDE SEQUENCE</scope>
    <source>
        <strain evidence="11">Jacobina</strain>
        <tissue evidence="11">Midgut</tissue>
    </source>
</reference>
<evidence type="ECO:0000256" key="2">
    <source>
        <dbReference type="ARBA" id="ARBA00022475"/>
    </source>
</evidence>
<dbReference type="AlphaFoldDB" id="A0A7G3AL98"/>
<sequence length="416" mass="48571">MANKRVNETDGGINTNYLFNLLEMGITLRTLQQVGSQRFGFILAHLLNLHANTILVFDIIYIWMNYERMDDNFSTLLFSAIAFIGINQITLKNYSAVPFYATFVSLVEWIEELYARRVENEVIQKILREELAKAFKFSKLFFEYDIEDNFPRHFAERYFLTISSFFLHRGYNVVFVIAWSLYVFDLVRRPGNNFHIYIPGLSMEEYKLVYYILQCSLYIVCGHWNVIIDTAIVIIGIHIMGFINTVNRMIQGLNDAEVKTKCPNLLVKILIHHVEMIEQLNAFNKGLHLMSFIQFIMSTMIYLAMFYTVRSSNAELIVYSFLVCVLIQLFMLCMFGEIISSRTDKTTTLLWLTNWYEMSLPDQKIFLIILAISQKSFGLKAAGMYEVNIVAFIQVSYAFFLCFLSAIFDYFKKANL</sequence>
<dbReference type="GO" id="GO:0007165">
    <property type="term" value="P:signal transduction"/>
    <property type="evidence" value="ECO:0007669"/>
    <property type="project" value="UniProtKB-KW"/>
</dbReference>
<dbReference type="GO" id="GO:0005549">
    <property type="term" value="F:odorant binding"/>
    <property type="evidence" value="ECO:0007669"/>
    <property type="project" value="InterPro"/>
</dbReference>
<keyword evidence="9 10" id="KW-0807">Transducer</keyword>
<evidence type="ECO:0000256" key="8">
    <source>
        <dbReference type="ARBA" id="ARBA00023170"/>
    </source>
</evidence>
<keyword evidence="6 10" id="KW-1133">Transmembrane helix</keyword>
<comment type="subcellular location">
    <subcellularLocation>
        <location evidence="1 10">Cell membrane</location>
        <topology evidence="1 10">Multi-pass membrane protein</topology>
    </subcellularLocation>
</comment>
<name>A0A7G3AL98_LUTLO</name>
<evidence type="ECO:0000256" key="3">
    <source>
        <dbReference type="ARBA" id="ARBA00022606"/>
    </source>
</evidence>
<comment type="similarity">
    <text evidence="10">Belongs to the insect chemoreceptor superfamily. Heteromeric odorant receptor channel (TC 1.A.69) family.</text>
</comment>